<sequence length="93" mass="10389">MFDTLKQNYLSSFTDKINKIENALESSDIQVLSTLIHQLIGSSGSYGFTTISTLCIEIEAQLLNLSSTDNPKLQTDVKRLTQLMHEARPKAQT</sequence>
<dbReference type="AlphaFoldDB" id="A0A4R6XY96"/>
<dbReference type="Proteomes" id="UP000295724">
    <property type="component" value="Unassembled WGS sequence"/>
</dbReference>
<dbReference type="GO" id="GO:0000160">
    <property type="term" value="P:phosphorelay signal transduction system"/>
    <property type="evidence" value="ECO:0007669"/>
    <property type="project" value="UniProtKB-KW"/>
</dbReference>
<accession>A0A4R6XY96</accession>
<dbReference type="Pfam" id="PF01627">
    <property type="entry name" value="Hpt"/>
    <property type="match status" value="1"/>
</dbReference>
<name>A0A4R6XY96_9GAMM</name>
<comment type="caution">
    <text evidence="4">The sequence shown here is derived from an EMBL/GenBank/DDBJ whole genome shotgun (WGS) entry which is preliminary data.</text>
</comment>
<evidence type="ECO:0000256" key="1">
    <source>
        <dbReference type="ARBA" id="ARBA00023012"/>
    </source>
</evidence>
<dbReference type="GO" id="GO:0004672">
    <property type="term" value="F:protein kinase activity"/>
    <property type="evidence" value="ECO:0007669"/>
    <property type="project" value="UniProtKB-ARBA"/>
</dbReference>
<evidence type="ECO:0000313" key="4">
    <source>
        <dbReference type="EMBL" id="TDR23187.1"/>
    </source>
</evidence>
<feature type="domain" description="HPt" evidence="3">
    <location>
        <begin position="1"/>
        <end position="93"/>
    </location>
</feature>
<keyword evidence="5" id="KW-1185">Reference proteome</keyword>
<gene>
    <name evidence="4" type="ORF">C8D91_0046</name>
</gene>
<evidence type="ECO:0000256" key="2">
    <source>
        <dbReference type="PROSITE-ProRule" id="PRU00110"/>
    </source>
</evidence>
<dbReference type="RefSeq" id="WP_162846699.1">
    <property type="nucleotide sequence ID" value="NZ_NIHB01000001.1"/>
</dbReference>
<protein>
    <submittedName>
        <fullName evidence="4">Hpt domain-containing protein</fullName>
    </submittedName>
</protein>
<reference evidence="4 5" key="1">
    <citation type="submission" date="2019-03" db="EMBL/GenBank/DDBJ databases">
        <title>Genomic Encyclopedia of Type Strains, Phase IV (KMG-IV): sequencing the most valuable type-strain genomes for metagenomic binning, comparative biology and taxonomic classification.</title>
        <authorList>
            <person name="Goeker M."/>
        </authorList>
    </citation>
    <scope>NUCLEOTIDE SEQUENCE [LARGE SCALE GENOMIC DNA]</scope>
    <source>
        <strain evidence="4 5">DSM 25488</strain>
    </source>
</reference>
<keyword evidence="2" id="KW-0597">Phosphoprotein</keyword>
<organism evidence="4 5">
    <name type="scientific">Marinicella litoralis</name>
    <dbReference type="NCBI Taxonomy" id="644220"/>
    <lineage>
        <taxon>Bacteria</taxon>
        <taxon>Pseudomonadati</taxon>
        <taxon>Pseudomonadota</taxon>
        <taxon>Gammaproteobacteria</taxon>
        <taxon>Lysobacterales</taxon>
        <taxon>Marinicellaceae</taxon>
        <taxon>Marinicella</taxon>
    </lineage>
</organism>
<dbReference type="Gene3D" id="1.20.120.160">
    <property type="entry name" value="HPT domain"/>
    <property type="match status" value="1"/>
</dbReference>
<dbReference type="InterPro" id="IPR036641">
    <property type="entry name" value="HPT_dom_sf"/>
</dbReference>
<keyword evidence="1" id="KW-0902">Two-component regulatory system</keyword>
<dbReference type="InterPro" id="IPR008207">
    <property type="entry name" value="Sig_transdc_His_kin_Hpt_dom"/>
</dbReference>
<dbReference type="SUPFAM" id="SSF47226">
    <property type="entry name" value="Histidine-containing phosphotransfer domain, HPT domain"/>
    <property type="match status" value="1"/>
</dbReference>
<dbReference type="PROSITE" id="PS50894">
    <property type="entry name" value="HPT"/>
    <property type="match status" value="1"/>
</dbReference>
<proteinExistence type="predicted"/>
<evidence type="ECO:0000313" key="5">
    <source>
        <dbReference type="Proteomes" id="UP000295724"/>
    </source>
</evidence>
<dbReference type="EMBL" id="SNZB01000001">
    <property type="protein sequence ID" value="TDR23187.1"/>
    <property type="molecule type" value="Genomic_DNA"/>
</dbReference>
<evidence type="ECO:0000259" key="3">
    <source>
        <dbReference type="PROSITE" id="PS50894"/>
    </source>
</evidence>
<feature type="modified residue" description="Phosphohistidine" evidence="2">
    <location>
        <position position="37"/>
    </location>
</feature>